<name>A7EVV1_SCLS1</name>
<keyword evidence="1" id="KW-0472">Membrane</keyword>
<proteinExistence type="predicted"/>
<dbReference type="GeneID" id="5485797"/>
<dbReference type="HOGENOM" id="CLU_3033792_0_0_1"/>
<accession>A7EVV1</accession>
<reference evidence="3" key="1">
    <citation type="journal article" date="2011" name="PLoS Genet.">
        <title>Genomic analysis of the necrotrophic fungal pathogens Sclerotinia sclerotiorum and Botrytis cinerea.</title>
        <authorList>
            <person name="Amselem J."/>
            <person name="Cuomo C.A."/>
            <person name="van Kan J.A."/>
            <person name="Viaud M."/>
            <person name="Benito E.P."/>
            <person name="Couloux A."/>
            <person name="Coutinho P.M."/>
            <person name="de Vries R.P."/>
            <person name="Dyer P.S."/>
            <person name="Fillinger S."/>
            <person name="Fournier E."/>
            <person name="Gout L."/>
            <person name="Hahn M."/>
            <person name="Kohn L."/>
            <person name="Lapalu N."/>
            <person name="Plummer K.M."/>
            <person name="Pradier J.M."/>
            <person name="Quevillon E."/>
            <person name="Sharon A."/>
            <person name="Simon A."/>
            <person name="ten Have A."/>
            <person name="Tudzynski B."/>
            <person name="Tudzynski P."/>
            <person name="Wincker P."/>
            <person name="Andrew M."/>
            <person name="Anthouard V."/>
            <person name="Beever R.E."/>
            <person name="Beffa R."/>
            <person name="Benoit I."/>
            <person name="Bouzid O."/>
            <person name="Brault B."/>
            <person name="Chen Z."/>
            <person name="Choquer M."/>
            <person name="Collemare J."/>
            <person name="Cotton P."/>
            <person name="Danchin E.G."/>
            <person name="Da Silva C."/>
            <person name="Gautier A."/>
            <person name="Giraud C."/>
            <person name="Giraud T."/>
            <person name="Gonzalez C."/>
            <person name="Grossetete S."/>
            <person name="Guldener U."/>
            <person name="Henrissat B."/>
            <person name="Howlett B.J."/>
            <person name="Kodira C."/>
            <person name="Kretschmer M."/>
            <person name="Lappartient A."/>
            <person name="Leroch M."/>
            <person name="Levis C."/>
            <person name="Mauceli E."/>
            <person name="Neuveglise C."/>
            <person name="Oeser B."/>
            <person name="Pearson M."/>
            <person name="Poulain J."/>
            <person name="Poussereau N."/>
            <person name="Quesneville H."/>
            <person name="Rascle C."/>
            <person name="Schumacher J."/>
            <person name="Segurens B."/>
            <person name="Sexton A."/>
            <person name="Silva E."/>
            <person name="Sirven C."/>
            <person name="Soanes D.M."/>
            <person name="Talbot N.J."/>
            <person name="Templeton M."/>
            <person name="Yandava C."/>
            <person name="Yarden O."/>
            <person name="Zeng Q."/>
            <person name="Rollins J.A."/>
            <person name="Lebrun M.H."/>
            <person name="Dickman M."/>
        </authorList>
    </citation>
    <scope>NUCLEOTIDE SEQUENCE [LARGE SCALE GENOMIC DNA]</scope>
    <source>
        <strain evidence="3">ATCC 18683 / 1980 / Ss-1</strain>
    </source>
</reference>
<dbReference type="InParanoid" id="A7EVV1"/>
<keyword evidence="1" id="KW-1133">Transmembrane helix</keyword>
<dbReference type="AlphaFoldDB" id="A7EVV1"/>
<protein>
    <submittedName>
        <fullName evidence="2">Uncharacterized protein</fullName>
    </submittedName>
</protein>
<feature type="transmembrane region" description="Helical" evidence="1">
    <location>
        <begin position="6"/>
        <end position="26"/>
    </location>
</feature>
<evidence type="ECO:0000313" key="3">
    <source>
        <dbReference type="Proteomes" id="UP000001312"/>
    </source>
</evidence>
<evidence type="ECO:0000313" key="2">
    <source>
        <dbReference type="EMBL" id="EDN93593.1"/>
    </source>
</evidence>
<sequence>MVEIVHAGIYVLFYTLSSFGIAPIFGSKFERILLSLFPPANQMHSTQYSEPPVAC</sequence>
<dbReference type="EMBL" id="CH476633">
    <property type="protein sequence ID" value="EDN93593.1"/>
    <property type="molecule type" value="Genomic_DNA"/>
</dbReference>
<dbReference type="Proteomes" id="UP000001312">
    <property type="component" value="Unassembled WGS sequence"/>
</dbReference>
<dbReference type="RefSeq" id="XP_001589738.1">
    <property type="nucleotide sequence ID" value="XM_001589688.1"/>
</dbReference>
<dbReference type="KEGG" id="ssl:SS1G_09460"/>
<keyword evidence="3" id="KW-1185">Reference proteome</keyword>
<evidence type="ECO:0000256" key="1">
    <source>
        <dbReference type="SAM" id="Phobius"/>
    </source>
</evidence>
<keyword evidence="1" id="KW-0812">Transmembrane</keyword>
<gene>
    <name evidence="2" type="ORF">SS1G_09460</name>
</gene>
<organism evidence="2 3">
    <name type="scientific">Sclerotinia sclerotiorum (strain ATCC 18683 / 1980 / Ss-1)</name>
    <name type="common">White mold</name>
    <name type="synonym">Whetzelinia sclerotiorum</name>
    <dbReference type="NCBI Taxonomy" id="665079"/>
    <lineage>
        <taxon>Eukaryota</taxon>
        <taxon>Fungi</taxon>
        <taxon>Dikarya</taxon>
        <taxon>Ascomycota</taxon>
        <taxon>Pezizomycotina</taxon>
        <taxon>Leotiomycetes</taxon>
        <taxon>Helotiales</taxon>
        <taxon>Sclerotiniaceae</taxon>
        <taxon>Sclerotinia</taxon>
    </lineage>
</organism>